<dbReference type="PROSITE" id="PS50240">
    <property type="entry name" value="TRYPSIN_DOM"/>
    <property type="match status" value="1"/>
</dbReference>
<sequence length="673" mass="73700">MEASGDKFADRRVSIPAVAANCNSATEQCCKIRPTPATRCPDDSYVCVSPDLCNNGLLNFDAQNAISTRQPTGECYAPEVCCKQQSLLSQSTVLTNEGYVVKVPENQYLPPEGQNTVTNIQTAPPPPPPTTPRPPPTTTRYVPPPTTTRYVPPPTTTRYVPPPTTTRYVPPPTTTRYFPPPTTTTRAPFRGDEYIPPREEVPAPSNDDPNKIRPPQDEIGNPANDTPVVIRPTTQRPFQPQRPQDQGPPPLPPVGCSAAMNCTEEEYCSSTGVISKTPVVLTEEQKLFRVPVTACRNLERGFTGVCCRDPDYVDPWPFVSQTASVTQSKSQYDRGVTASASFQSTVGQRVNAAPTGLQFTNSGNTRFRPYQNQRSDNTFVKQQQQCAPRNYNTQPRGAGPLGTGFGEFPWQAMVLLETNKSLLCGGAIISDNTVVTAANCVYGLNPRTIQIKGGEWRLGVDAEPKTFQIVRVKDIVYHPAYNPTTLNYDVAMLVLEDRLKFDTHIGAICLDENDVVPSASYENCVTTGWGKEVLKIHISNALMQQMSISLLSEAESQSQLQRNGFAPESHICGRPSGDACEVDVGSALACADTSGTYYLKGVYSADNGCNRPDQIVSFSNIDVQWIKQALKNPNQFITPVPNYQTAANSPQVTRVQLQSTQGPAYNNKYLPPY</sequence>
<dbReference type="InterPro" id="IPR001254">
    <property type="entry name" value="Trypsin_dom"/>
</dbReference>
<dbReference type="CDD" id="cd00190">
    <property type="entry name" value="Tryp_SPc"/>
    <property type="match status" value="1"/>
</dbReference>
<evidence type="ECO:0000256" key="3">
    <source>
        <dbReference type="SAM" id="MobiDB-lite"/>
    </source>
</evidence>
<dbReference type="Pfam" id="PF18399">
    <property type="entry name" value="CLIP_SPH_Scar"/>
    <property type="match status" value="1"/>
</dbReference>
<reference evidence="6" key="1">
    <citation type="submission" date="2014-01" db="EMBL/GenBank/DDBJ databases">
        <title>The Genome Sequence of Anopheles farauti FAR1 (V2).</title>
        <authorList>
            <consortium name="The Broad Institute Genomics Platform"/>
            <person name="Neafsey D.E."/>
            <person name="Besansky N."/>
            <person name="Howell P."/>
            <person name="Walton C."/>
            <person name="Young S.K."/>
            <person name="Zeng Q."/>
            <person name="Gargeya S."/>
            <person name="Fitzgerald M."/>
            <person name="Haas B."/>
            <person name="Abouelleil A."/>
            <person name="Allen A.W."/>
            <person name="Alvarado L."/>
            <person name="Arachchi H.M."/>
            <person name="Berlin A.M."/>
            <person name="Chapman S.B."/>
            <person name="Gainer-Dewar J."/>
            <person name="Goldberg J."/>
            <person name="Griggs A."/>
            <person name="Gujja S."/>
            <person name="Hansen M."/>
            <person name="Howarth C."/>
            <person name="Imamovic A."/>
            <person name="Ireland A."/>
            <person name="Larimer J."/>
            <person name="McCowan C."/>
            <person name="Murphy C."/>
            <person name="Pearson M."/>
            <person name="Poon T.W."/>
            <person name="Priest M."/>
            <person name="Roberts A."/>
            <person name="Saif S."/>
            <person name="Shea T."/>
            <person name="Sisk P."/>
            <person name="Sykes S."/>
            <person name="Wortman J."/>
            <person name="Nusbaum C."/>
            <person name="Birren B."/>
        </authorList>
    </citation>
    <scope>NUCLEOTIDE SEQUENCE [LARGE SCALE GENOMIC DNA]</scope>
    <source>
        <strain evidence="6">FAR1</strain>
    </source>
</reference>
<name>A0A182QT21_9DIPT</name>
<dbReference type="VEuPathDB" id="VectorBase:AFAF016258"/>
<dbReference type="PANTHER" id="PTHR24252:SF7">
    <property type="entry name" value="HYALIN"/>
    <property type="match status" value="1"/>
</dbReference>
<keyword evidence="6" id="KW-1185">Reference proteome</keyword>
<dbReference type="PANTHER" id="PTHR24252">
    <property type="entry name" value="ACROSIN-RELATED"/>
    <property type="match status" value="1"/>
</dbReference>
<evidence type="ECO:0000256" key="1">
    <source>
        <dbReference type="ARBA" id="ARBA00023157"/>
    </source>
</evidence>
<evidence type="ECO:0000313" key="5">
    <source>
        <dbReference type="EnsemblMetazoa" id="AFAF016258-PA"/>
    </source>
</evidence>
<dbReference type="GO" id="GO:0004252">
    <property type="term" value="F:serine-type endopeptidase activity"/>
    <property type="evidence" value="ECO:0007669"/>
    <property type="project" value="InterPro"/>
</dbReference>
<dbReference type="Gene3D" id="2.40.10.10">
    <property type="entry name" value="Trypsin-like serine proteases"/>
    <property type="match status" value="2"/>
</dbReference>
<dbReference type="InterPro" id="IPR009003">
    <property type="entry name" value="Peptidase_S1_PA"/>
</dbReference>
<dbReference type="InterPro" id="IPR040973">
    <property type="entry name" value="CLIP_SPH_Scar"/>
</dbReference>
<protein>
    <recommendedName>
        <fullName evidence="4">Peptidase S1 domain-containing protein</fullName>
    </recommendedName>
</protein>
<accession>A0A182QT21</accession>
<dbReference type="EMBL" id="AXCN02000770">
    <property type="status" value="NOT_ANNOTATED_CDS"/>
    <property type="molecule type" value="Genomic_DNA"/>
</dbReference>
<organism evidence="5 6">
    <name type="scientific">Anopheles farauti</name>
    <dbReference type="NCBI Taxonomy" id="69004"/>
    <lineage>
        <taxon>Eukaryota</taxon>
        <taxon>Metazoa</taxon>
        <taxon>Ecdysozoa</taxon>
        <taxon>Arthropoda</taxon>
        <taxon>Hexapoda</taxon>
        <taxon>Insecta</taxon>
        <taxon>Pterygota</taxon>
        <taxon>Neoptera</taxon>
        <taxon>Endopterygota</taxon>
        <taxon>Diptera</taxon>
        <taxon>Nematocera</taxon>
        <taxon>Culicoidea</taxon>
        <taxon>Culicidae</taxon>
        <taxon>Anophelinae</taxon>
        <taxon>Anopheles</taxon>
    </lineage>
</organism>
<dbReference type="InterPro" id="IPR043504">
    <property type="entry name" value="Peptidase_S1_PA_chymotrypsin"/>
</dbReference>
<dbReference type="SUPFAM" id="SSF50494">
    <property type="entry name" value="Trypsin-like serine proteases"/>
    <property type="match status" value="1"/>
</dbReference>
<feature type="domain" description="Peptidase S1" evidence="4">
    <location>
        <begin position="400"/>
        <end position="631"/>
    </location>
</feature>
<feature type="compositionally biased region" description="Basic and acidic residues" evidence="3">
    <location>
        <begin position="189"/>
        <end position="201"/>
    </location>
</feature>
<comment type="similarity">
    <text evidence="2">Belongs to the peptidase S1 family. CLIP subfamily.</text>
</comment>
<dbReference type="GO" id="GO:0006508">
    <property type="term" value="P:proteolysis"/>
    <property type="evidence" value="ECO:0007669"/>
    <property type="project" value="InterPro"/>
</dbReference>
<feature type="compositionally biased region" description="Pro residues" evidence="3">
    <location>
        <begin position="123"/>
        <end position="182"/>
    </location>
</feature>
<dbReference type="FunFam" id="2.40.10.10:FF:000068">
    <property type="entry name" value="transmembrane protease serine 2"/>
    <property type="match status" value="1"/>
</dbReference>
<dbReference type="AlphaFoldDB" id="A0A182QT21"/>
<dbReference type="InterPro" id="IPR001314">
    <property type="entry name" value="Peptidase_S1A"/>
</dbReference>
<evidence type="ECO:0000256" key="2">
    <source>
        <dbReference type="ARBA" id="ARBA00024195"/>
    </source>
</evidence>
<dbReference type="Pfam" id="PF00089">
    <property type="entry name" value="Trypsin"/>
    <property type="match status" value="1"/>
</dbReference>
<feature type="region of interest" description="Disordered" evidence="3">
    <location>
        <begin position="110"/>
        <end position="252"/>
    </location>
</feature>
<dbReference type="SMART" id="SM00020">
    <property type="entry name" value="Tryp_SPc"/>
    <property type="match status" value="1"/>
</dbReference>
<reference evidence="5" key="2">
    <citation type="submission" date="2020-05" db="UniProtKB">
        <authorList>
            <consortium name="EnsemblMetazoa"/>
        </authorList>
    </citation>
    <scope>IDENTIFICATION</scope>
    <source>
        <strain evidence="5">FAR1</strain>
    </source>
</reference>
<evidence type="ECO:0000259" key="4">
    <source>
        <dbReference type="PROSITE" id="PS50240"/>
    </source>
</evidence>
<dbReference type="EnsemblMetazoa" id="AFAF016258-RA">
    <property type="protein sequence ID" value="AFAF016258-PA"/>
    <property type="gene ID" value="AFAF016258"/>
</dbReference>
<dbReference type="STRING" id="69004.A0A182QT21"/>
<dbReference type="Proteomes" id="UP000075886">
    <property type="component" value="Unassembled WGS sequence"/>
</dbReference>
<dbReference type="PRINTS" id="PR00722">
    <property type="entry name" value="CHYMOTRYPSIN"/>
</dbReference>
<feature type="compositionally biased region" description="Low complexity" evidence="3">
    <location>
        <begin position="231"/>
        <end position="245"/>
    </location>
</feature>
<keyword evidence="1" id="KW-1015">Disulfide bond</keyword>
<evidence type="ECO:0000313" key="6">
    <source>
        <dbReference type="Proteomes" id="UP000075886"/>
    </source>
</evidence>
<proteinExistence type="inferred from homology"/>